<keyword evidence="3" id="KW-0645">Protease</keyword>
<organism evidence="9 10">
    <name type="scientific">Flagellimonas alvinocaridis</name>
    <dbReference type="NCBI Taxonomy" id="2530200"/>
    <lineage>
        <taxon>Bacteria</taxon>
        <taxon>Pseudomonadati</taxon>
        <taxon>Bacteroidota</taxon>
        <taxon>Flavobacteriia</taxon>
        <taxon>Flavobacteriales</taxon>
        <taxon>Flavobacteriaceae</taxon>
        <taxon>Flagellimonas</taxon>
    </lineage>
</organism>
<keyword evidence="5" id="KW-0378">Hydrolase</keyword>
<proteinExistence type="predicted"/>
<comment type="cofactor">
    <cofactor evidence="1">
        <name>Zn(2+)</name>
        <dbReference type="ChEBI" id="CHEBI:29105"/>
    </cofactor>
</comment>
<evidence type="ECO:0000256" key="7">
    <source>
        <dbReference type="ARBA" id="ARBA00023049"/>
    </source>
</evidence>
<dbReference type="PANTHER" id="PTHR21666">
    <property type="entry name" value="PEPTIDASE-RELATED"/>
    <property type="match status" value="1"/>
</dbReference>
<evidence type="ECO:0000256" key="2">
    <source>
        <dbReference type="ARBA" id="ARBA00004196"/>
    </source>
</evidence>
<dbReference type="GO" id="GO:0046872">
    <property type="term" value="F:metal ion binding"/>
    <property type="evidence" value="ECO:0007669"/>
    <property type="project" value="UniProtKB-KW"/>
</dbReference>
<dbReference type="Pfam" id="PF19425">
    <property type="entry name" value="Csd3_N2"/>
    <property type="match status" value="1"/>
</dbReference>
<dbReference type="InterPro" id="IPR050570">
    <property type="entry name" value="Cell_wall_metabolism_enzyme"/>
</dbReference>
<dbReference type="EMBL" id="SNTZ01000001">
    <property type="protein sequence ID" value="THV61471.1"/>
    <property type="molecule type" value="Genomic_DNA"/>
</dbReference>
<dbReference type="InterPro" id="IPR011055">
    <property type="entry name" value="Dup_hybrid_motif"/>
</dbReference>
<dbReference type="CDD" id="cd12797">
    <property type="entry name" value="M23_peptidase"/>
    <property type="match status" value="1"/>
</dbReference>
<dbReference type="PROSITE" id="PS50042">
    <property type="entry name" value="CNMP_BINDING_3"/>
    <property type="match status" value="1"/>
</dbReference>
<dbReference type="Pfam" id="PF01551">
    <property type="entry name" value="Peptidase_M23"/>
    <property type="match status" value="1"/>
</dbReference>
<evidence type="ECO:0000313" key="10">
    <source>
        <dbReference type="Proteomes" id="UP000310406"/>
    </source>
</evidence>
<sequence length="426" mass="48947">MHKFFGATLALITILVSCKQDKVLVDELVKVETIEKPPVTHFGFNLEEFNVVHDTVRRGDSFGELMLRNKVDYPKIATISENFRDTFDVRKIKVGKPYTILKSKDTSEVAEIFIYQNDKINYTVVDLRDSVTAYKSKKKVKLREREVGGVITNNLSETLDNLGVDYNVTIDLSEIYAWTIDFFRLEKGDKFKVIYDERYINDSIYAGRGPIKAALFEHKGRTIYAFPYVTDSLKNILDYYDQEANNLRSTFLRAPIKFGYRLSSRYNLKRRIAYYGYKVRPHKGTDYAAPIGTPIIATADGTVTESTRRGGNGKYVKIKHNSVYSTQYLHMKSQKVKRGDFVRQGDVIGWVGMTGNTGGPHVCYRFWKNGRQVDPLREKLPTAEPIADSLRTQYMAHIEPIKDQLDCIEFVNPNPEPEETLISYNQ</sequence>
<evidence type="ECO:0000256" key="6">
    <source>
        <dbReference type="ARBA" id="ARBA00022833"/>
    </source>
</evidence>
<comment type="caution">
    <text evidence="9">The sequence shown here is derived from an EMBL/GenBank/DDBJ whole genome shotgun (WGS) entry which is preliminary data.</text>
</comment>
<dbReference type="GO" id="GO:0004222">
    <property type="term" value="F:metalloendopeptidase activity"/>
    <property type="evidence" value="ECO:0007669"/>
    <property type="project" value="TreeGrafter"/>
</dbReference>
<protein>
    <submittedName>
        <fullName evidence="9">M23 family peptidase</fullName>
    </submittedName>
</protein>
<dbReference type="GO" id="GO:0030313">
    <property type="term" value="C:cell envelope"/>
    <property type="evidence" value="ECO:0007669"/>
    <property type="project" value="UniProtKB-SubCell"/>
</dbReference>
<accession>A0A4S8RUC9</accession>
<dbReference type="AlphaFoldDB" id="A0A4S8RUC9"/>
<reference evidence="9 10" key="1">
    <citation type="submission" date="2019-03" db="EMBL/GenBank/DDBJ databases">
        <title>Muricauda SCR12 sp.nov, a marine bacterium isolated from Pacific Ocean:the Okinawa trough.</title>
        <authorList>
            <person name="Liu L."/>
        </authorList>
    </citation>
    <scope>NUCLEOTIDE SEQUENCE [LARGE SCALE GENOMIC DNA]</scope>
    <source>
        <strain evidence="9 10">SCR12</strain>
    </source>
</reference>
<name>A0A4S8RUC9_9FLAO</name>
<evidence type="ECO:0000256" key="4">
    <source>
        <dbReference type="ARBA" id="ARBA00022723"/>
    </source>
</evidence>
<evidence type="ECO:0000259" key="8">
    <source>
        <dbReference type="PROSITE" id="PS50042"/>
    </source>
</evidence>
<dbReference type="Proteomes" id="UP000310406">
    <property type="component" value="Unassembled WGS sequence"/>
</dbReference>
<evidence type="ECO:0000256" key="1">
    <source>
        <dbReference type="ARBA" id="ARBA00001947"/>
    </source>
</evidence>
<comment type="subcellular location">
    <subcellularLocation>
        <location evidence="2">Cell envelope</location>
    </subcellularLocation>
</comment>
<dbReference type="RefSeq" id="WP_136565249.1">
    <property type="nucleotide sequence ID" value="NZ_SNTZ01000001.1"/>
</dbReference>
<gene>
    <name evidence="9" type="ORF">EZV76_03850</name>
</gene>
<evidence type="ECO:0000256" key="3">
    <source>
        <dbReference type="ARBA" id="ARBA00022670"/>
    </source>
</evidence>
<dbReference type="Gene3D" id="2.70.70.10">
    <property type="entry name" value="Glucose Permease (Domain IIA)"/>
    <property type="match status" value="1"/>
</dbReference>
<dbReference type="InterPro" id="IPR016047">
    <property type="entry name" value="M23ase_b-sheet_dom"/>
</dbReference>
<keyword evidence="10" id="KW-1185">Reference proteome</keyword>
<dbReference type="Gene3D" id="3.10.450.350">
    <property type="match status" value="1"/>
</dbReference>
<dbReference type="PROSITE" id="PS51257">
    <property type="entry name" value="PROKAR_LIPOPROTEIN"/>
    <property type="match status" value="1"/>
</dbReference>
<dbReference type="OrthoDB" id="9810477at2"/>
<dbReference type="PANTHER" id="PTHR21666:SF288">
    <property type="entry name" value="CELL DIVISION PROTEIN YTFB"/>
    <property type="match status" value="1"/>
</dbReference>
<keyword evidence="6" id="KW-0862">Zinc</keyword>
<feature type="domain" description="Cyclic nucleotide-binding" evidence="8">
    <location>
        <begin position="55"/>
        <end position="79"/>
    </location>
</feature>
<keyword evidence="4" id="KW-0479">Metal-binding</keyword>
<evidence type="ECO:0000256" key="5">
    <source>
        <dbReference type="ARBA" id="ARBA00022801"/>
    </source>
</evidence>
<keyword evidence="7" id="KW-0482">Metalloprotease</keyword>
<dbReference type="GO" id="GO:0006508">
    <property type="term" value="P:proteolysis"/>
    <property type="evidence" value="ECO:0007669"/>
    <property type="project" value="UniProtKB-KW"/>
</dbReference>
<dbReference type="SUPFAM" id="SSF51261">
    <property type="entry name" value="Duplicated hybrid motif"/>
    <property type="match status" value="1"/>
</dbReference>
<evidence type="ECO:0000313" key="9">
    <source>
        <dbReference type="EMBL" id="THV61471.1"/>
    </source>
</evidence>
<dbReference type="InterPro" id="IPR045834">
    <property type="entry name" value="Csd3_N2"/>
</dbReference>
<dbReference type="InterPro" id="IPR000595">
    <property type="entry name" value="cNMP-bd_dom"/>
</dbReference>